<feature type="domain" description="Fibronectin type-III" evidence="11">
    <location>
        <begin position="940"/>
        <end position="1036"/>
    </location>
</feature>
<evidence type="ECO:0000256" key="8">
    <source>
        <dbReference type="SAM" id="MobiDB-lite"/>
    </source>
</evidence>
<dbReference type="AlphaFoldDB" id="A0AA88YE89"/>
<dbReference type="SMART" id="SM00060">
    <property type="entry name" value="FN3"/>
    <property type="match status" value="4"/>
</dbReference>
<feature type="domain" description="Fibronectin type-III" evidence="11">
    <location>
        <begin position="836"/>
        <end position="939"/>
    </location>
</feature>
<dbReference type="Proteomes" id="UP001186944">
    <property type="component" value="Unassembled WGS sequence"/>
</dbReference>
<comment type="caution">
    <text evidence="12">The sequence shown here is derived from an EMBL/GenBank/DDBJ whole genome shotgun (WGS) entry which is preliminary data.</text>
</comment>
<feature type="region of interest" description="Disordered" evidence="8">
    <location>
        <begin position="1099"/>
        <end position="1171"/>
    </location>
</feature>
<dbReference type="GO" id="GO:0016020">
    <property type="term" value="C:membrane"/>
    <property type="evidence" value="ECO:0007669"/>
    <property type="project" value="UniProtKB-SubCell"/>
</dbReference>
<evidence type="ECO:0000256" key="2">
    <source>
        <dbReference type="ARBA" id="ARBA00022692"/>
    </source>
</evidence>
<keyword evidence="4" id="KW-0130">Cell adhesion</keyword>
<dbReference type="Pfam" id="PF13882">
    <property type="entry name" value="Bravo_FIGEY"/>
    <property type="match status" value="1"/>
</dbReference>
<keyword evidence="2 9" id="KW-0812">Transmembrane</keyword>
<dbReference type="InterPro" id="IPR013098">
    <property type="entry name" value="Ig_I-set"/>
</dbReference>
<dbReference type="InterPro" id="IPR036116">
    <property type="entry name" value="FN3_sf"/>
</dbReference>
<dbReference type="SMART" id="SM00409">
    <property type="entry name" value="IG"/>
    <property type="match status" value="6"/>
</dbReference>
<feature type="domain" description="Ig-like" evidence="10">
    <location>
        <begin position="454"/>
        <end position="543"/>
    </location>
</feature>
<evidence type="ECO:0000256" key="3">
    <source>
        <dbReference type="ARBA" id="ARBA00022737"/>
    </source>
</evidence>
<feature type="domain" description="Ig-like" evidence="10">
    <location>
        <begin position="167"/>
        <end position="266"/>
    </location>
</feature>
<keyword evidence="3" id="KW-0677">Repeat</keyword>
<organism evidence="12 13">
    <name type="scientific">Pinctada imbricata</name>
    <name type="common">Atlantic pearl-oyster</name>
    <name type="synonym">Pinctada martensii</name>
    <dbReference type="NCBI Taxonomy" id="66713"/>
    <lineage>
        <taxon>Eukaryota</taxon>
        <taxon>Metazoa</taxon>
        <taxon>Spiralia</taxon>
        <taxon>Lophotrochozoa</taxon>
        <taxon>Mollusca</taxon>
        <taxon>Bivalvia</taxon>
        <taxon>Autobranchia</taxon>
        <taxon>Pteriomorphia</taxon>
        <taxon>Pterioida</taxon>
        <taxon>Pterioidea</taxon>
        <taxon>Pteriidae</taxon>
        <taxon>Pinctada</taxon>
    </lineage>
</organism>
<dbReference type="SUPFAM" id="SSF49265">
    <property type="entry name" value="Fibronectin type III"/>
    <property type="match status" value="3"/>
</dbReference>
<accession>A0AA88YE89</accession>
<keyword evidence="6 9" id="KW-0472">Membrane</keyword>
<dbReference type="PROSITE" id="PS50835">
    <property type="entry name" value="IG_LIKE"/>
    <property type="match status" value="5"/>
</dbReference>
<keyword evidence="7" id="KW-1015">Disulfide bond</keyword>
<evidence type="ECO:0000256" key="6">
    <source>
        <dbReference type="ARBA" id="ARBA00023136"/>
    </source>
</evidence>
<dbReference type="Pfam" id="PF00041">
    <property type="entry name" value="fn3"/>
    <property type="match status" value="1"/>
</dbReference>
<feature type="compositionally biased region" description="Basic and acidic residues" evidence="8">
    <location>
        <begin position="1120"/>
        <end position="1133"/>
    </location>
</feature>
<feature type="domain" description="Fibronectin type-III" evidence="11">
    <location>
        <begin position="618"/>
        <end position="717"/>
    </location>
</feature>
<feature type="domain" description="Ig-like" evidence="10">
    <location>
        <begin position="275"/>
        <end position="361"/>
    </location>
</feature>
<dbReference type="Pfam" id="PF13927">
    <property type="entry name" value="Ig_3"/>
    <property type="match status" value="2"/>
</dbReference>
<dbReference type="SUPFAM" id="SSF48726">
    <property type="entry name" value="Immunoglobulin"/>
    <property type="match status" value="6"/>
</dbReference>
<dbReference type="InterPro" id="IPR013783">
    <property type="entry name" value="Ig-like_fold"/>
</dbReference>
<dbReference type="Gene3D" id="2.60.40.10">
    <property type="entry name" value="Immunoglobulins"/>
    <property type="match status" value="10"/>
</dbReference>
<dbReference type="Pfam" id="PF07679">
    <property type="entry name" value="I-set"/>
    <property type="match status" value="3"/>
</dbReference>
<evidence type="ECO:0000256" key="7">
    <source>
        <dbReference type="ARBA" id="ARBA00023157"/>
    </source>
</evidence>
<dbReference type="PROSITE" id="PS50853">
    <property type="entry name" value="FN3"/>
    <property type="match status" value="4"/>
</dbReference>
<feature type="domain" description="Ig-like" evidence="10">
    <location>
        <begin position="367"/>
        <end position="446"/>
    </location>
</feature>
<name>A0AA88YE89_PINIB</name>
<feature type="transmembrane region" description="Helical" evidence="9">
    <location>
        <begin position="1051"/>
        <end position="1072"/>
    </location>
</feature>
<feature type="domain" description="Ig-like" evidence="10">
    <location>
        <begin position="1"/>
        <end position="62"/>
    </location>
</feature>
<feature type="non-terminal residue" evidence="12">
    <location>
        <position position="1"/>
    </location>
</feature>
<dbReference type="InterPro" id="IPR036179">
    <property type="entry name" value="Ig-like_dom_sf"/>
</dbReference>
<dbReference type="GO" id="GO:0098609">
    <property type="term" value="P:cell-cell adhesion"/>
    <property type="evidence" value="ECO:0007669"/>
    <property type="project" value="TreeGrafter"/>
</dbReference>
<feature type="domain" description="Fibronectin type-III" evidence="11">
    <location>
        <begin position="719"/>
        <end position="832"/>
    </location>
</feature>
<gene>
    <name evidence="12" type="ORF">FSP39_018003</name>
</gene>
<evidence type="ECO:0000259" key="11">
    <source>
        <dbReference type="PROSITE" id="PS50853"/>
    </source>
</evidence>
<dbReference type="CDD" id="cd00063">
    <property type="entry name" value="FN3"/>
    <property type="match status" value="3"/>
</dbReference>
<evidence type="ECO:0000313" key="12">
    <source>
        <dbReference type="EMBL" id="KAK3103268.1"/>
    </source>
</evidence>
<keyword evidence="13" id="KW-1185">Reference proteome</keyword>
<dbReference type="InterPro" id="IPR003961">
    <property type="entry name" value="FN3_dom"/>
</dbReference>
<dbReference type="SMART" id="SM00408">
    <property type="entry name" value="IGc2"/>
    <property type="match status" value="5"/>
</dbReference>
<protein>
    <submittedName>
        <fullName evidence="12">Uncharacterized protein</fullName>
    </submittedName>
</protein>
<evidence type="ECO:0000256" key="5">
    <source>
        <dbReference type="ARBA" id="ARBA00022989"/>
    </source>
</evidence>
<dbReference type="InterPro" id="IPR007110">
    <property type="entry name" value="Ig-like_dom"/>
</dbReference>
<proteinExistence type="predicted"/>
<dbReference type="PANTHER" id="PTHR44170">
    <property type="entry name" value="PROTEIN SIDEKICK"/>
    <property type="match status" value="1"/>
</dbReference>
<dbReference type="PANTHER" id="PTHR44170:SF6">
    <property type="entry name" value="CONTACTIN"/>
    <property type="match status" value="1"/>
</dbReference>
<keyword evidence="5 9" id="KW-1133">Transmembrane helix</keyword>
<dbReference type="InterPro" id="IPR003599">
    <property type="entry name" value="Ig_sub"/>
</dbReference>
<dbReference type="InterPro" id="IPR003598">
    <property type="entry name" value="Ig_sub2"/>
</dbReference>
<evidence type="ECO:0000256" key="1">
    <source>
        <dbReference type="ARBA" id="ARBA00004479"/>
    </source>
</evidence>
<sequence length="1171" mass="132055">YEWTKNGKLLNINDPAYFNKETNSSHYNIKGGIGTLVINNATISDVGEYQCIARNKYGKSYSKIAQLVLAVHDTFTVKDENIVQEPFIGESLRLHCHPPRNMTPPPKLWWTTSDTDLIRYNESDRVVMDYEGDLHFANVIKEDDISRFSTYKCVAKNVFLRTFSQGPSVSIIPKAASSQFPVDIMYNSSLVVKGIKGDYVKFMCIFKGNPTPTITWEKEGTKDWNSRWVVGRHNHELLIRDVEYQDQGRYRCIGKNSLTQQPKIISFSLTVEAQPEWVVEPKDQEVSVDGSASFRCKATGMPPPKVEWFINGKPLKEVPNSKRKLQDDTLTFIDLQQDDSQVIQCNATNQHGSLFADFYLRVLAMKPRIEKSFGKIKVAKDDNVTLTCPNIGYPKPEMSWYKGVLKLLGSGFILTDDSITILNATINNNGTYKCRATNKLGSDELTGDLIVRDKTIITNKPRNQEVKENTTNVRFMCAASTDPEERKNLTYRWRKDDVPIVPSSNNAYKIMKDYTLLILKVTREHSGNYTCIADNGLDRDSATGILKIRVYVSIYGLCQYLRFVSVSTVYVSIYSLCQYQQFMLVSTIVMAENELGISEPSETKGVVCSSPPAIPSRHPTDIEFNGSEDGKLIINWEEMGLMEHNGPGFQYLIMIKKDEPGAAEKRFTREWSDTQLIIQTNDTYQKYLVTIEAKNSYGPCDKKLRYYPGFSGMGKPAVTPGNFELDPDKPLTYESASFRWDAVDESAKSMKGKFEGYEIRYWKGDMPEKIKRIKIRPSQMGRKRRKRAVPKKVKVTVEHLPPYSDLYLDVVALNTFFESNASNEINVSTPEGLPDKVHELQINRRGITFVTLSWYPPRRPNGILQNYSVAYQKVDHLDVGDMSEPEDIPVSEDDDADDLIYHRIDNLDDSMGYRIYVWAATSVGKGPANVLDVVTAQIASPVAPKILNVMTGPTSINISWSIPSHEVKPSGMVHYARYRKLGTSEYKDVTPGKRTENWQIIPDLEEAVTYEVMVVAYNGDEYTATSSVKTVTTGGTRGRGVADGGFVHATWFIIIMVCLAIIILVLIIVCFVKRSREKNYNVQEREKLHGIDQDGKNGTNFCEFNDNGEKQPLAGSPDYDPDKGGPDSEKDSLEDYGDVDPSKFNEDGSFIGQYGPDKATASEVAPPMAML</sequence>
<dbReference type="EMBL" id="VSWD01000005">
    <property type="protein sequence ID" value="KAK3103268.1"/>
    <property type="molecule type" value="Genomic_DNA"/>
</dbReference>
<evidence type="ECO:0000256" key="4">
    <source>
        <dbReference type="ARBA" id="ARBA00022889"/>
    </source>
</evidence>
<evidence type="ECO:0000259" key="10">
    <source>
        <dbReference type="PROSITE" id="PS50835"/>
    </source>
</evidence>
<evidence type="ECO:0000256" key="9">
    <source>
        <dbReference type="SAM" id="Phobius"/>
    </source>
</evidence>
<dbReference type="CDD" id="cd00096">
    <property type="entry name" value="Ig"/>
    <property type="match status" value="2"/>
</dbReference>
<reference evidence="12" key="1">
    <citation type="submission" date="2019-08" db="EMBL/GenBank/DDBJ databases">
        <title>The improved chromosome-level genome for the pearl oyster Pinctada fucata martensii using PacBio sequencing and Hi-C.</title>
        <authorList>
            <person name="Zheng Z."/>
        </authorList>
    </citation>
    <scope>NUCLEOTIDE SEQUENCE</scope>
    <source>
        <strain evidence="12">ZZ-2019</strain>
        <tissue evidence="12">Adductor muscle</tissue>
    </source>
</reference>
<evidence type="ECO:0000313" key="13">
    <source>
        <dbReference type="Proteomes" id="UP001186944"/>
    </source>
</evidence>
<dbReference type="InterPro" id="IPR026966">
    <property type="entry name" value="Neurofascin/L1/NrCAM_C"/>
</dbReference>
<comment type="subcellular location">
    <subcellularLocation>
        <location evidence="1">Membrane</location>
        <topology evidence="1">Single-pass type I membrane protein</topology>
    </subcellularLocation>
</comment>